<dbReference type="Pfam" id="PF13472">
    <property type="entry name" value="Lipase_GDSL_2"/>
    <property type="match status" value="1"/>
</dbReference>
<name>A0ABS5J3V4_9BACT</name>
<organism evidence="3 4">
    <name type="scientific">Chitinophaga hostae</name>
    <dbReference type="NCBI Taxonomy" id="2831022"/>
    <lineage>
        <taxon>Bacteria</taxon>
        <taxon>Pseudomonadati</taxon>
        <taxon>Bacteroidota</taxon>
        <taxon>Chitinophagia</taxon>
        <taxon>Chitinophagales</taxon>
        <taxon>Chitinophagaceae</taxon>
        <taxon>Chitinophaga</taxon>
    </lineage>
</organism>
<feature type="chain" id="PRO_5046111094" description="SGNH hydrolase-type esterase domain-containing protein" evidence="1">
    <location>
        <begin position="23"/>
        <end position="258"/>
    </location>
</feature>
<protein>
    <recommendedName>
        <fullName evidence="2">SGNH hydrolase-type esterase domain-containing protein</fullName>
    </recommendedName>
</protein>
<reference evidence="3 4" key="1">
    <citation type="submission" date="2021-04" db="EMBL/GenBank/DDBJ databases">
        <title>Chitinophaga sp. nov., isolated from the rhizosphere soil.</title>
        <authorList>
            <person name="He S."/>
        </authorList>
    </citation>
    <scope>NUCLEOTIDE SEQUENCE [LARGE SCALE GENOMIC DNA]</scope>
    <source>
        <strain evidence="3 4">2R12</strain>
    </source>
</reference>
<dbReference type="Proteomes" id="UP000676386">
    <property type="component" value="Unassembled WGS sequence"/>
</dbReference>
<evidence type="ECO:0000259" key="2">
    <source>
        <dbReference type="Pfam" id="PF13472"/>
    </source>
</evidence>
<feature type="domain" description="SGNH hydrolase-type esterase" evidence="2">
    <location>
        <begin position="31"/>
        <end position="239"/>
    </location>
</feature>
<dbReference type="InterPro" id="IPR013830">
    <property type="entry name" value="SGNH_hydro"/>
</dbReference>
<evidence type="ECO:0000256" key="1">
    <source>
        <dbReference type="SAM" id="SignalP"/>
    </source>
</evidence>
<dbReference type="InterPro" id="IPR036514">
    <property type="entry name" value="SGNH_hydro_sf"/>
</dbReference>
<sequence length="258" mass="28203">MKNRLFFFACLLCLLGSMTAMSQSKQIDIVFIGNSITHGGGLAHPEQDAPPVKACEWLKQAMPVAAFNFSNQGVSGSTTVDFLPATNRLFNNVIKAADVFKSDKDATLVFSMVLGTNDSAIEGPNGSPVSPADYKTNVITIVDRLLKDYPGCIVILHHPTWYSPNTQNSSRYLAEGLARLQSYFPVLKAVVAGYRTTHPGQVYTGYTGGFKYFRQHPELFIQEHGKAGTFQLHPNEKGAAELGVFWAKAIKGVVTKLK</sequence>
<accession>A0ABS5J3V4</accession>
<keyword evidence="1" id="KW-0732">Signal</keyword>
<comment type="caution">
    <text evidence="3">The sequence shown here is derived from an EMBL/GenBank/DDBJ whole genome shotgun (WGS) entry which is preliminary data.</text>
</comment>
<gene>
    <name evidence="3" type="ORF">KE626_21500</name>
</gene>
<dbReference type="SUPFAM" id="SSF52266">
    <property type="entry name" value="SGNH hydrolase"/>
    <property type="match status" value="1"/>
</dbReference>
<keyword evidence="4" id="KW-1185">Reference proteome</keyword>
<dbReference type="Gene3D" id="3.40.50.1110">
    <property type="entry name" value="SGNH hydrolase"/>
    <property type="match status" value="1"/>
</dbReference>
<dbReference type="RefSeq" id="WP_211975028.1">
    <property type="nucleotide sequence ID" value="NZ_CBFHAM010000023.1"/>
</dbReference>
<feature type="signal peptide" evidence="1">
    <location>
        <begin position="1"/>
        <end position="22"/>
    </location>
</feature>
<dbReference type="EMBL" id="JAGTXB010000011">
    <property type="protein sequence ID" value="MBS0029914.1"/>
    <property type="molecule type" value="Genomic_DNA"/>
</dbReference>
<evidence type="ECO:0000313" key="4">
    <source>
        <dbReference type="Proteomes" id="UP000676386"/>
    </source>
</evidence>
<evidence type="ECO:0000313" key="3">
    <source>
        <dbReference type="EMBL" id="MBS0029914.1"/>
    </source>
</evidence>
<proteinExistence type="predicted"/>